<sequence length="350" mass="39777">PRRPSPERPATPSSPPRREHRQPRRRRADELPLARQPYVEPAGRHLLDRMDVNCSHCHVKHWIEERVSTSSQVNPKFGMCCNHGKVIVDTLEDAPQELRALFEGDSAQAKEFRKNIAQYNTALSFTSLGVREDHSVNDGRGPPTFRIHGELCHRIGTLLPAEGATPIYAQLYIHDPQVALNHRMNSNTNLRRDTMEVLQRVVTANHQYAPLFVHANQVLTSAADDRVACLRVSPGVHARRGNLPTADEVAVVIPDQNNTDSRDIILRRHNGALLRISDLHPAYTPLYYVLLFPYGENGWHSGLRLEDPEKDNPGRLSQTRYVAYRLQQRDDEATTLLRGGRLLQRYMVTC</sequence>
<reference evidence="2" key="1">
    <citation type="submission" date="2023-03" db="EMBL/GenBank/DDBJ databases">
        <title>Massive genome expansion in bonnet fungi (Mycena s.s.) driven by repeated elements and novel gene families across ecological guilds.</title>
        <authorList>
            <consortium name="Lawrence Berkeley National Laboratory"/>
            <person name="Harder C.B."/>
            <person name="Miyauchi S."/>
            <person name="Viragh M."/>
            <person name="Kuo A."/>
            <person name="Thoen E."/>
            <person name="Andreopoulos B."/>
            <person name="Lu D."/>
            <person name="Skrede I."/>
            <person name="Drula E."/>
            <person name="Henrissat B."/>
            <person name="Morin E."/>
            <person name="Kohler A."/>
            <person name="Barry K."/>
            <person name="LaButti K."/>
            <person name="Morin E."/>
            <person name="Salamov A."/>
            <person name="Lipzen A."/>
            <person name="Mereny Z."/>
            <person name="Hegedus B."/>
            <person name="Baldrian P."/>
            <person name="Stursova M."/>
            <person name="Weitz H."/>
            <person name="Taylor A."/>
            <person name="Grigoriev I.V."/>
            <person name="Nagy L.G."/>
            <person name="Martin F."/>
            <person name="Kauserud H."/>
        </authorList>
    </citation>
    <scope>NUCLEOTIDE SEQUENCE</scope>
    <source>
        <strain evidence="2">9144</strain>
    </source>
</reference>
<dbReference type="EMBL" id="JARJCW010000107">
    <property type="protein sequence ID" value="KAJ7193539.1"/>
    <property type="molecule type" value="Genomic_DNA"/>
</dbReference>
<dbReference type="PANTHER" id="PTHR45786:SF74">
    <property type="entry name" value="ATP-DEPENDENT DNA HELICASE"/>
    <property type="match status" value="1"/>
</dbReference>
<dbReference type="PANTHER" id="PTHR45786">
    <property type="entry name" value="DNA BINDING PROTEIN-LIKE"/>
    <property type="match status" value="1"/>
</dbReference>
<feature type="non-terminal residue" evidence="2">
    <location>
        <position position="1"/>
    </location>
</feature>
<name>A0AAD6UZ85_9AGAR</name>
<keyword evidence="3" id="KW-1185">Reference proteome</keyword>
<evidence type="ECO:0008006" key="4">
    <source>
        <dbReference type="Google" id="ProtNLM"/>
    </source>
</evidence>
<comment type="caution">
    <text evidence="2">The sequence shown here is derived from an EMBL/GenBank/DDBJ whole genome shotgun (WGS) entry which is preliminary data.</text>
</comment>
<proteinExistence type="predicted"/>
<gene>
    <name evidence="2" type="ORF">GGX14DRAFT_378904</name>
</gene>
<feature type="region of interest" description="Disordered" evidence="1">
    <location>
        <begin position="1"/>
        <end position="34"/>
    </location>
</feature>
<protein>
    <recommendedName>
        <fullName evidence="4">Helitron helicase-like domain-containing protein</fullName>
    </recommendedName>
</protein>
<evidence type="ECO:0000256" key="1">
    <source>
        <dbReference type="SAM" id="MobiDB-lite"/>
    </source>
</evidence>
<dbReference type="Proteomes" id="UP001219525">
    <property type="component" value="Unassembled WGS sequence"/>
</dbReference>
<organism evidence="2 3">
    <name type="scientific">Mycena pura</name>
    <dbReference type="NCBI Taxonomy" id="153505"/>
    <lineage>
        <taxon>Eukaryota</taxon>
        <taxon>Fungi</taxon>
        <taxon>Dikarya</taxon>
        <taxon>Basidiomycota</taxon>
        <taxon>Agaricomycotina</taxon>
        <taxon>Agaricomycetes</taxon>
        <taxon>Agaricomycetidae</taxon>
        <taxon>Agaricales</taxon>
        <taxon>Marasmiineae</taxon>
        <taxon>Mycenaceae</taxon>
        <taxon>Mycena</taxon>
    </lineage>
</organism>
<accession>A0AAD6UZ85</accession>
<evidence type="ECO:0000313" key="3">
    <source>
        <dbReference type="Proteomes" id="UP001219525"/>
    </source>
</evidence>
<dbReference type="AlphaFoldDB" id="A0AAD6UZ85"/>
<evidence type="ECO:0000313" key="2">
    <source>
        <dbReference type="EMBL" id="KAJ7193539.1"/>
    </source>
</evidence>